<dbReference type="Pfam" id="PF21036">
    <property type="entry name" value="EryCIII-like_N"/>
    <property type="match status" value="1"/>
</dbReference>
<dbReference type="GO" id="GO:0017000">
    <property type="term" value="P:antibiotic biosynthetic process"/>
    <property type="evidence" value="ECO:0007669"/>
    <property type="project" value="UniProtKB-KW"/>
</dbReference>
<evidence type="ECO:0000259" key="6">
    <source>
        <dbReference type="Pfam" id="PF21036"/>
    </source>
</evidence>
<dbReference type="PANTHER" id="PTHR48050">
    <property type="entry name" value="STEROL 3-BETA-GLUCOSYLTRANSFERASE"/>
    <property type="match status" value="1"/>
</dbReference>
<dbReference type="FunFam" id="3.40.50.2000:FF:000072">
    <property type="entry name" value="Glycosyl transferase"/>
    <property type="match status" value="1"/>
</dbReference>
<dbReference type="InterPro" id="IPR002213">
    <property type="entry name" value="UDP_glucos_trans"/>
</dbReference>
<dbReference type="RefSeq" id="WP_137251531.1">
    <property type="nucleotide sequence ID" value="NZ_SZQA01000059.1"/>
</dbReference>
<organism evidence="7 8">
    <name type="scientific">Herbidospora galbida</name>
    <dbReference type="NCBI Taxonomy" id="2575442"/>
    <lineage>
        <taxon>Bacteria</taxon>
        <taxon>Bacillati</taxon>
        <taxon>Actinomycetota</taxon>
        <taxon>Actinomycetes</taxon>
        <taxon>Streptosporangiales</taxon>
        <taxon>Streptosporangiaceae</taxon>
        <taxon>Herbidospora</taxon>
    </lineage>
</organism>
<comment type="caution">
    <text evidence="7">The sequence shown here is derived from an EMBL/GenBank/DDBJ whole genome shotgun (WGS) entry which is preliminary data.</text>
</comment>
<evidence type="ECO:0000313" key="8">
    <source>
        <dbReference type="Proteomes" id="UP000308705"/>
    </source>
</evidence>
<dbReference type="Pfam" id="PF06722">
    <property type="entry name" value="EryCIII-like_C"/>
    <property type="match status" value="1"/>
</dbReference>
<keyword evidence="4" id="KW-0045">Antibiotic biosynthesis</keyword>
<dbReference type="OrthoDB" id="5488434at2"/>
<dbReference type="EMBL" id="SZQA01000059">
    <property type="protein sequence ID" value="TKK79071.1"/>
    <property type="molecule type" value="Genomic_DNA"/>
</dbReference>
<dbReference type="CDD" id="cd03784">
    <property type="entry name" value="GT1_Gtf-like"/>
    <property type="match status" value="1"/>
</dbReference>
<dbReference type="Proteomes" id="UP000308705">
    <property type="component" value="Unassembled WGS sequence"/>
</dbReference>
<proteinExistence type="inferred from homology"/>
<dbReference type="AlphaFoldDB" id="A0A4U3LSV1"/>
<evidence type="ECO:0000259" key="5">
    <source>
        <dbReference type="Pfam" id="PF06722"/>
    </source>
</evidence>
<protein>
    <submittedName>
        <fullName evidence="7">Activator-dependent family glycosyltransferase</fullName>
    </submittedName>
</protein>
<evidence type="ECO:0000256" key="3">
    <source>
        <dbReference type="ARBA" id="ARBA00022679"/>
    </source>
</evidence>
<dbReference type="InterPro" id="IPR048284">
    <property type="entry name" value="EryCIII-like_N"/>
</dbReference>
<dbReference type="PANTHER" id="PTHR48050:SF13">
    <property type="entry name" value="STEROL 3-BETA-GLUCOSYLTRANSFERASE UGT80A2"/>
    <property type="match status" value="1"/>
</dbReference>
<gene>
    <name evidence="7" type="ORF">FDA94_36160</name>
</gene>
<keyword evidence="3 7" id="KW-0808">Transferase</keyword>
<feature type="domain" description="Erythromycin biosynthesis protein CIII-like N-terminal" evidence="6">
    <location>
        <begin position="22"/>
        <end position="250"/>
    </location>
</feature>
<reference evidence="7 8" key="1">
    <citation type="submission" date="2019-04" db="EMBL/GenBank/DDBJ databases">
        <title>Herbidospora sp. NEAU-GS14.nov., a novel actinomycete isolated from soil.</title>
        <authorList>
            <person name="Han L."/>
        </authorList>
    </citation>
    <scope>NUCLEOTIDE SEQUENCE [LARGE SCALE GENOMIC DNA]</scope>
    <source>
        <strain evidence="7 8">NEAU-GS14</strain>
    </source>
</reference>
<feature type="domain" description="Erythromycin biosynthesis protein CIII-like C-terminal" evidence="5">
    <location>
        <begin position="267"/>
        <end position="405"/>
    </location>
</feature>
<dbReference type="InterPro" id="IPR010610">
    <property type="entry name" value="EryCIII-like_C"/>
</dbReference>
<keyword evidence="2" id="KW-0328">Glycosyltransferase</keyword>
<comment type="similarity">
    <text evidence="1">Belongs to the glycosyltransferase 28 family.</text>
</comment>
<dbReference type="InterPro" id="IPR030953">
    <property type="entry name" value="Glycosyl_450act"/>
</dbReference>
<keyword evidence="8" id="KW-1185">Reference proteome</keyword>
<sequence length="409" mass="44667">MRVLFTTVPERTIFQYLVPVAWALRTAGHDVRFAVQPKFADVVTQAGLTAQPVGGDRDLWRVADMFPEQREAERIGLPVPYDAAGDPARATRETMLAGYREAVADWHRMTNFPMIADLVAFAREWRPDLVIWEPLTFAGSIAAKACGAAHARLLYSLDVFGVTRELFLKAGSGEDPLAEWLGSYARKYGGEYSEDMAVGQFTIDQFPASLTLRSELPTLRTQYIPYGGAAVVPKWLWAEPEKPRVALTMGLSATDHYSGYSISLQDVFDALADLDVELVATVAGDHALKVPDNTRVVSYVPLHALAPTCRAVIHHAGLATLATVSRFGVPQLAIPLHFDQPALARNLAAQGAGIDLPNDAATGQSVRDAVVRLLTEPSFADRAAALQREMERLPTPNELVPEIEARAGR</sequence>
<dbReference type="NCBIfam" id="TIGR04516">
    <property type="entry name" value="glycosyl_450act"/>
    <property type="match status" value="1"/>
</dbReference>
<dbReference type="Gene3D" id="3.40.50.2000">
    <property type="entry name" value="Glycogen Phosphorylase B"/>
    <property type="match status" value="2"/>
</dbReference>
<dbReference type="GO" id="GO:0016758">
    <property type="term" value="F:hexosyltransferase activity"/>
    <property type="evidence" value="ECO:0007669"/>
    <property type="project" value="UniProtKB-ARBA"/>
</dbReference>
<evidence type="ECO:0000313" key="7">
    <source>
        <dbReference type="EMBL" id="TKK79071.1"/>
    </source>
</evidence>
<evidence type="ECO:0000256" key="4">
    <source>
        <dbReference type="ARBA" id="ARBA00023194"/>
    </source>
</evidence>
<evidence type="ECO:0000256" key="1">
    <source>
        <dbReference type="ARBA" id="ARBA00006962"/>
    </source>
</evidence>
<accession>A0A4U3LSV1</accession>
<dbReference type="SUPFAM" id="SSF53756">
    <property type="entry name" value="UDP-Glycosyltransferase/glycogen phosphorylase"/>
    <property type="match status" value="1"/>
</dbReference>
<evidence type="ECO:0000256" key="2">
    <source>
        <dbReference type="ARBA" id="ARBA00022676"/>
    </source>
</evidence>
<name>A0A4U3LSV1_9ACTN</name>
<dbReference type="InterPro" id="IPR050426">
    <property type="entry name" value="Glycosyltransferase_28"/>
</dbReference>
<dbReference type="GO" id="GO:0008194">
    <property type="term" value="F:UDP-glycosyltransferase activity"/>
    <property type="evidence" value="ECO:0007669"/>
    <property type="project" value="InterPro"/>
</dbReference>